<dbReference type="PROSITE" id="PS00138">
    <property type="entry name" value="SUBTILASE_SER"/>
    <property type="match status" value="1"/>
</dbReference>
<comment type="similarity">
    <text evidence="1 5 6">Belongs to the peptidase S8 family.</text>
</comment>
<dbReference type="RefSeq" id="WP_342302827.1">
    <property type="nucleotide sequence ID" value="NZ_JBCEWA010000004.1"/>
</dbReference>
<keyword evidence="7" id="KW-0732">Signal</keyword>
<organism evidence="10 11">
    <name type="scientific">Kurthia gibsonii</name>
    <dbReference type="NCBI Taxonomy" id="33946"/>
    <lineage>
        <taxon>Bacteria</taxon>
        <taxon>Bacillati</taxon>
        <taxon>Bacillota</taxon>
        <taxon>Bacilli</taxon>
        <taxon>Bacillales</taxon>
        <taxon>Caryophanaceae</taxon>
        <taxon>Kurthia</taxon>
    </lineage>
</organism>
<evidence type="ECO:0000256" key="4">
    <source>
        <dbReference type="ARBA" id="ARBA00022825"/>
    </source>
</evidence>
<name>A0ABU9LN08_9BACL</name>
<dbReference type="InterPro" id="IPR023827">
    <property type="entry name" value="Peptidase_S8_Asp-AS"/>
</dbReference>
<gene>
    <name evidence="10" type="ORF">AAF454_06260</name>
</gene>
<dbReference type="Gene3D" id="3.40.50.200">
    <property type="entry name" value="Peptidase S8/S53 domain"/>
    <property type="match status" value="1"/>
</dbReference>
<evidence type="ECO:0000256" key="6">
    <source>
        <dbReference type="RuleBase" id="RU003355"/>
    </source>
</evidence>
<dbReference type="Proteomes" id="UP001398420">
    <property type="component" value="Unassembled WGS sequence"/>
</dbReference>
<dbReference type="PRINTS" id="PR00723">
    <property type="entry name" value="SUBTILISIN"/>
</dbReference>
<evidence type="ECO:0000259" key="9">
    <source>
        <dbReference type="Pfam" id="PF04151"/>
    </source>
</evidence>
<dbReference type="InterPro" id="IPR050131">
    <property type="entry name" value="Peptidase_S8_subtilisin-like"/>
</dbReference>
<evidence type="ECO:0000256" key="1">
    <source>
        <dbReference type="ARBA" id="ARBA00011073"/>
    </source>
</evidence>
<feature type="active site" description="Charge relay system" evidence="5">
    <location>
        <position position="340"/>
    </location>
</feature>
<keyword evidence="3 5" id="KW-0378">Hydrolase</keyword>
<keyword evidence="2 5" id="KW-0645">Protease</keyword>
<dbReference type="InterPro" id="IPR000209">
    <property type="entry name" value="Peptidase_S8/S53_dom"/>
</dbReference>
<evidence type="ECO:0000313" key="10">
    <source>
        <dbReference type="EMBL" id="MEL5988016.1"/>
    </source>
</evidence>
<feature type="domain" description="Peptidase C-terminal archaeal/bacterial" evidence="9">
    <location>
        <begin position="1011"/>
        <end position="1076"/>
    </location>
</feature>
<dbReference type="Pfam" id="PF00082">
    <property type="entry name" value="Peptidase_S8"/>
    <property type="match status" value="1"/>
</dbReference>
<comment type="caution">
    <text evidence="10">The sequence shown here is derived from an EMBL/GenBank/DDBJ whole genome shotgun (WGS) entry which is preliminary data.</text>
</comment>
<dbReference type="PANTHER" id="PTHR43806">
    <property type="entry name" value="PEPTIDASE S8"/>
    <property type="match status" value="1"/>
</dbReference>
<proteinExistence type="inferred from homology"/>
<keyword evidence="11" id="KW-1185">Reference proteome</keyword>
<dbReference type="InterPro" id="IPR022398">
    <property type="entry name" value="Peptidase_S8_His-AS"/>
</dbReference>
<sequence>MKPTIYKWVSTVAASALLLTAALPTSVAQATNSSIQKNLTKKSYAKRTLVIQSSNDYTYQEIQQLKGTIIQQIPDLHTMVVQFKTDEAMKKAIDWFSQDARFERLSLSPLYETSGQTDEKASLQYTHKLFQTKKLMQQTKKKKIKVAVIDTGVDANHVELKGQVKKALNIANPMKAQVKKSHGTHVAGIIAAKMNNGIGGYGVNPNAEILSYDVFNGSEYAADYDVAKAILQAIKDGAKVINLSLGNELYSPLVDQAVQKAHAKGVAVFAASGNDDTDRPDYPASLENVISVGSVNAKKKRSDFSNYGASLDLMAPGEDIYSTSYDATRGSTFETMSGTSMASPAAAGIASSLLINHAYSPEQLAYVLEKTAKDLGTKGYDLKYGYGFIQPLAAQNFKGKIPTFTSKKWTNATILKDATVIKGTQTKKGTLKQPNETKWYQVPVKKGELIQATASSNNVTDLKLVLKTFGTKVQTKTIQDTGAGEKEAGFVQAKEDGTVAIGVKNVYGHANTPYTLDILKQSSKPKDEASIEKPMALKSTNTKVYGLYMNETADGVDQDAFHIKATKDELVQVQTSALPGVDLSIEVYKKQDLLNEESSAPLVSINKNGIGKAEYASFPATTGEEYEVIVSNSSNSEAMPEEDVLNQLKEGVVSPKASLLPYQLTLSSRTMPADEDSIIFNPETSQKIDRTNPTKVYTLEQLFKKKGRPFDVVNGVEGFLQGSTDLDGYYFKTTTSGFYEFNTAVAHAAEQPSVTIYEVQNDPQTGMRSEEFLASNSTEDGIMKKKAIASLQANTTYLVEVGVGSVGSIPKNGYRVTAKKLQSNIVDKYEQNNVPEQAKTIRVNQKVTANFARPNDVDFYYFKAPKDGIYQMKMGLSPFDDTKYSKEWHNLYTKSITVYEDKNHNHKMDGNDLSAFKPVGNDLNGEPISGSIEAKKGDTFFVLAQPTAFLTTDLFSIYPYELKIQQGVTKDEDAKNKVKNNRPSHPISLTKKSATVYEKTGYLNPGQLQGDEDWYAFKNKTTKKVRLALSGASDFDPVITLYANGKKLKTFDAYGVGDEEVGSYTFKKNTTYAIKVKDRQGNAFADPYKLRLTLQK</sequence>
<dbReference type="Pfam" id="PF04151">
    <property type="entry name" value="PPC"/>
    <property type="match status" value="1"/>
</dbReference>
<dbReference type="PROSITE" id="PS51892">
    <property type="entry name" value="SUBTILASE"/>
    <property type="match status" value="1"/>
</dbReference>
<dbReference type="PROSITE" id="PS00136">
    <property type="entry name" value="SUBTILASE_ASP"/>
    <property type="match status" value="1"/>
</dbReference>
<dbReference type="InterPro" id="IPR007280">
    <property type="entry name" value="Peptidase_C_arc/bac"/>
</dbReference>
<reference evidence="10 11" key="1">
    <citation type="submission" date="2024-04" db="EMBL/GenBank/DDBJ databases">
        <authorList>
            <person name="Wu Y.S."/>
            <person name="Zhang L."/>
        </authorList>
    </citation>
    <scope>NUCLEOTIDE SEQUENCE [LARGE SCALE GENOMIC DNA]</scope>
    <source>
        <strain evidence="10 11">KG-01</strain>
    </source>
</reference>
<dbReference type="PANTHER" id="PTHR43806:SF11">
    <property type="entry name" value="CEREVISIN-RELATED"/>
    <property type="match status" value="1"/>
</dbReference>
<dbReference type="InterPro" id="IPR036852">
    <property type="entry name" value="Peptidase_S8/S53_dom_sf"/>
</dbReference>
<feature type="active site" description="Charge relay system" evidence="5">
    <location>
        <position position="182"/>
    </location>
</feature>
<dbReference type="InterPro" id="IPR015500">
    <property type="entry name" value="Peptidase_S8_subtilisin-rel"/>
</dbReference>
<dbReference type="PROSITE" id="PS00137">
    <property type="entry name" value="SUBTILASE_HIS"/>
    <property type="match status" value="1"/>
</dbReference>
<evidence type="ECO:0000256" key="3">
    <source>
        <dbReference type="ARBA" id="ARBA00022801"/>
    </source>
</evidence>
<dbReference type="Gene3D" id="2.60.120.380">
    <property type="match status" value="3"/>
</dbReference>
<feature type="domain" description="Peptidase S8/S53" evidence="8">
    <location>
        <begin position="142"/>
        <end position="387"/>
    </location>
</feature>
<evidence type="ECO:0000256" key="2">
    <source>
        <dbReference type="ARBA" id="ARBA00022670"/>
    </source>
</evidence>
<dbReference type="EMBL" id="JBCEWA010000004">
    <property type="protein sequence ID" value="MEL5988016.1"/>
    <property type="molecule type" value="Genomic_DNA"/>
</dbReference>
<feature type="active site" description="Charge relay system" evidence="5">
    <location>
        <position position="150"/>
    </location>
</feature>
<keyword evidence="4 5" id="KW-0720">Serine protease</keyword>
<protein>
    <submittedName>
        <fullName evidence="10">S8 family serine peptidase</fullName>
    </submittedName>
</protein>
<evidence type="ECO:0000256" key="7">
    <source>
        <dbReference type="SAM" id="SignalP"/>
    </source>
</evidence>
<dbReference type="SUPFAM" id="SSF52743">
    <property type="entry name" value="Subtilisin-like"/>
    <property type="match status" value="1"/>
</dbReference>
<evidence type="ECO:0000256" key="5">
    <source>
        <dbReference type="PROSITE-ProRule" id="PRU01240"/>
    </source>
</evidence>
<feature type="chain" id="PRO_5046121269" evidence="7">
    <location>
        <begin position="31"/>
        <end position="1096"/>
    </location>
</feature>
<accession>A0ABU9LN08</accession>
<evidence type="ECO:0000313" key="11">
    <source>
        <dbReference type="Proteomes" id="UP001398420"/>
    </source>
</evidence>
<dbReference type="InterPro" id="IPR023828">
    <property type="entry name" value="Peptidase_S8_Ser-AS"/>
</dbReference>
<evidence type="ECO:0000259" key="8">
    <source>
        <dbReference type="Pfam" id="PF00082"/>
    </source>
</evidence>
<feature type="signal peptide" evidence="7">
    <location>
        <begin position="1"/>
        <end position="30"/>
    </location>
</feature>